<protein>
    <submittedName>
        <fullName evidence="3">Uncharacterized protein</fullName>
    </submittedName>
</protein>
<dbReference type="PANTHER" id="PTHR30602:SF12">
    <property type="entry name" value="AMINO-ACID ACETYLTRANSFERASE NAGS1, CHLOROPLASTIC-RELATED"/>
    <property type="match status" value="1"/>
</dbReference>
<dbReference type="OrthoDB" id="438291at2759"/>
<dbReference type="PANTHER" id="PTHR30602">
    <property type="entry name" value="AMINO-ACID ACETYLTRANSFERASE"/>
    <property type="match status" value="1"/>
</dbReference>
<gene>
    <name evidence="3" type="ORF">ANE_LOCUS2706</name>
</gene>
<dbReference type="GO" id="GO:0006526">
    <property type="term" value="P:L-arginine biosynthetic process"/>
    <property type="evidence" value="ECO:0007669"/>
    <property type="project" value="InterPro"/>
</dbReference>
<name>A0A565AS96_9BRAS</name>
<evidence type="ECO:0000313" key="3">
    <source>
        <dbReference type="EMBL" id="VVA92261.1"/>
    </source>
</evidence>
<sequence>MGIHIRWWDWISNGSFESYLYVSKVARESILHHQTGHGFRFNNGNGMWSGEKGLAIEGEERLSRLNGYLSELTASGIRHIFKPLEESGILVCRTDEELLRALECELIGGLVDLSMRAVEDSDSHRVITENCGGGGGGLSYGRSHRRLQRFQSRKGVMVCIVFGVELLRPPKGVIGGWRRGIDSPEGVTPSTGNIIG</sequence>
<dbReference type="GO" id="GO:0004042">
    <property type="term" value="F:L-glutamate N-acetyltransferase activity"/>
    <property type="evidence" value="ECO:0007669"/>
    <property type="project" value="InterPro"/>
</dbReference>
<dbReference type="Proteomes" id="UP000489600">
    <property type="component" value="Unassembled WGS sequence"/>
</dbReference>
<comment type="caution">
    <text evidence="3">The sequence shown here is derived from an EMBL/GenBank/DDBJ whole genome shotgun (WGS) entry which is preliminary data.</text>
</comment>
<evidence type="ECO:0000256" key="2">
    <source>
        <dbReference type="ARBA" id="ARBA00023315"/>
    </source>
</evidence>
<organism evidence="3 4">
    <name type="scientific">Arabis nemorensis</name>
    <dbReference type="NCBI Taxonomy" id="586526"/>
    <lineage>
        <taxon>Eukaryota</taxon>
        <taxon>Viridiplantae</taxon>
        <taxon>Streptophyta</taxon>
        <taxon>Embryophyta</taxon>
        <taxon>Tracheophyta</taxon>
        <taxon>Spermatophyta</taxon>
        <taxon>Magnoliopsida</taxon>
        <taxon>eudicotyledons</taxon>
        <taxon>Gunneridae</taxon>
        <taxon>Pentapetalae</taxon>
        <taxon>rosids</taxon>
        <taxon>malvids</taxon>
        <taxon>Brassicales</taxon>
        <taxon>Brassicaceae</taxon>
        <taxon>Arabideae</taxon>
        <taxon>Arabis</taxon>
    </lineage>
</organism>
<evidence type="ECO:0000313" key="4">
    <source>
        <dbReference type="Proteomes" id="UP000489600"/>
    </source>
</evidence>
<keyword evidence="2" id="KW-0012">Acyltransferase</keyword>
<accession>A0A565AS96</accession>
<evidence type="ECO:0000256" key="1">
    <source>
        <dbReference type="ARBA" id="ARBA00022679"/>
    </source>
</evidence>
<dbReference type="GO" id="GO:0005737">
    <property type="term" value="C:cytoplasm"/>
    <property type="evidence" value="ECO:0007669"/>
    <property type="project" value="InterPro"/>
</dbReference>
<dbReference type="AlphaFoldDB" id="A0A565AS96"/>
<dbReference type="EMBL" id="CABITT030000001">
    <property type="protein sequence ID" value="VVA92261.1"/>
    <property type="molecule type" value="Genomic_DNA"/>
</dbReference>
<dbReference type="InterPro" id="IPR010167">
    <property type="entry name" value="NH2A_AcTrfase"/>
</dbReference>
<proteinExistence type="predicted"/>
<keyword evidence="1" id="KW-0808">Transferase</keyword>
<keyword evidence="4" id="KW-1185">Reference proteome</keyword>
<reference evidence="3" key="1">
    <citation type="submission" date="2019-07" db="EMBL/GenBank/DDBJ databases">
        <authorList>
            <person name="Dittberner H."/>
        </authorList>
    </citation>
    <scope>NUCLEOTIDE SEQUENCE [LARGE SCALE GENOMIC DNA]</scope>
</reference>